<reference evidence="1 2" key="1">
    <citation type="journal article" date="2015" name="Int. J. Syst. Evol. Microbiol.">
        <title>Youhaiella tibetensis gen. nov., sp. nov., isolated from subsurface sediment.</title>
        <authorList>
            <person name="Wang Y.X."/>
            <person name="Huang F.Q."/>
            <person name="Nogi Y."/>
            <person name="Pang S.J."/>
            <person name="Wang P.K."/>
            <person name="Lv J."/>
        </authorList>
    </citation>
    <scope>NUCLEOTIDE SEQUENCE [LARGE SCALE GENOMIC DNA]</scope>
    <source>
        <strain evidence="2">fig4</strain>
    </source>
</reference>
<protein>
    <submittedName>
        <fullName evidence="1">Uncharacterized protein</fullName>
    </submittedName>
</protein>
<dbReference type="Pfam" id="PF06347">
    <property type="entry name" value="SH3_4"/>
    <property type="match status" value="2"/>
</dbReference>
<dbReference type="Proteomes" id="UP000321062">
    <property type="component" value="Chromosome"/>
</dbReference>
<dbReference type="RefSeq" id="WP_053168108.1">
    <property type="nucleotide sequence ID" value="NZ_BMFM01000001.1"/>
</dbReference>
<dbReference type="InterPro" id="IPR010466">
    <property type="entry name" value="DUF1058"/>
</dbReference>
<name>A0A5B9DVB0_9HYPH</name>
<evidence type="ECO:0000313" key="2">
    <source>
        <dbReference type="Proteomes" id="UP000321062"/>
    </source>
</evidence>
<accession>A0A5B9DVB0</accession>
<dbReference type="KEGG" id="yti:FNA67_21710"/>
<sequence length="192" mass="20761">MFHAPGGSKSLPFLSALAKALFVVLILVLPPAAALGQSTSNPSGLPLPRFVTTRSTPINVRVGPGTKYDVAWVYVKAGLPVEIVQEFDTWRKIRDLDGSEGWVHQNLLSGGRAGYVAPWSSGQQVPLRAKAAEEAGVRAYLTSGFRVEISRCDGTWCEVSATDHPANGRPTTYTGFLPQTDLWGVYQGEKFD</sequence>
<dbReference type="AlphaFoldDB" id="A0A5B9DVB0"/>
<gene>
    <name evidence="1" type="ORF">FNA67_21710</name>
</gene>
<dbReference type="EMBL" id="CP041690">
    <property type="protein sequence ID" value="QEE22619.1"/>
    <property type="molecule type" value="Genomic_DNA"/>
</dbReference>
<keyword evidence="2" id="KW-1185">Reference proteome</keyword>
<organism evidence="1 2">
    <name type="scientific">Paradevosia tibetensis</name>
    <dbReference type="NCBI Taxonomy" id="1447062"/>
    <lineage>
        <taxon>Bacteria</taxon>
        <taxon>Pseudomonadati</taxon>
        <taxon>Pseudomonadota</taxon>
        <taxon>Alphaproteobacteria</taxon>
        <taxon>Hyphomicrobiales</taxon>
        <taxon>Devosiaceae</taxon>
        <taxon>Paradevosia</taxon>
    </lineage>
</organism>
<proteinExistence type="predicted"/>
<evidence type="ECO:0000313" key="1">
    <source>
        <dbReference type="EMBL" id="QEE22619.1"/>
    </source>
</evidence>
<dbReference type="Gene3D" id="2.30.30.40">
    <property type="entry name" value="SH3 Domains"/>
    <property type="match status" value="1"/>
</dbReference>
<dbReference type="OrthoDB" id="9810773at2"/>